<keyword evidence="4" id="KW-0788">Thiol protease</keyword>
<dbReference type="PANTHER" id="PTHR47053:SF1">
    <property type="entry name" value="MUREIN DD-ENDOPEPTIDASE MEPH-RELATED"/>
    <property type="match status" value="1"/>
</dbReference>
<evidence type="ECO:0000313" key="6">
    <source>
        <dbReference type="EMBL" id="PIE32835.1"/>
    </source>
</evidence>
<dbReference type="InterPro" id="IPR038765">
    <property type="entry name" value="Papain-like_cys_pep_sf"/>
</dbReference>
<reference evidence="6 7" key="1">
    <citation type="submission" date="2017-10" db="EMBL/GenBank/DDBJ databases">
        <title>Novel microbial diversity and functional potential in the marine mammal oral microbiome.</title>
        <authorList>
            <person name="Dudek N.K."/>
            <person name="Sun C.L."/>
            <person name="Burstein D."/>
            <person name="Kantor R.S."/>
            <person name="Aliaga Goltsman D.S."/>
            <person name="Bik E.M."/>
            <person name="Thomas B.C."/>
            <person name="Banfield J.F."/>
            <person name="Relman D.A."/>
        </authorList>
    </citation>
    <scope>NUCLEOTIDE SEQUENCE [LARGE SCALE GENOMIC DNA]</scope>
    <source>
        <strain evidence="6">DOLJORAL78_47_16</strain>
    </source>
</reference>
<dbReference type="EMBL" id="PDSK01000107">
    <property type="protein sequence ID" value="PIE32835.1"/>
    <property type="molecule type" value="Genomic_DNA"/>
</dbReference>
<organism evidence="6 7">
    <name type="scientific">candidate division KSB3 bacterium</name>
    <dbReference type="NCBI Taxonomy" id="2044937"/>
    <lineage>
        <taxon>Bacteria</taxon>
        <taxon>candidate division KSB3</taxon>
    </lineage>
</organism>
<evidence type="ECO:0000313" key="7">
    <source>
        <dbReference type="Proteomes" id="UP000230821"/>
    </source>
</evidence>
<evidence type="ECO:0000256" key="2">
    <source>
        <dbReference type="ARBA" id="ARBA00022670"/>
    </source>
</evidence>
<proteinExistence type="inferred from homology"/>
<keyword evidence="3 6" id="KW-0378">Hydrolase</keyword>
<evidence type="ECO:0000259" key="5">
    <source>
        <dbReference type="PROSITE" id="PS51935"/>
    </source>
</evidence>
<feature type="domain" description="NlpC/P60" evidence="5">
    <location>
        <begin position="129"/>
        <end position="258"/>
    </location>
</feature>
<evidence type="ECO:0000256" key="4">
    <source>
        <dbReference type="ARBA" id="ARBA00022807"/>
    </source>
</evidence>
<evidence type="ECO:0000256" key="3">
    <source>
        <dbReference type="ARBA" id="ARBA00022801"/>
    </source>
</evidence>
<sequence>MKYGICILGVIPVFKNPALESEIISQLLFGETFEVFEQRGALVRIRSAHDRYEGWIDSRQCEAMDAEEFHDLSERTHPIVDDPSAVIVRDGFEFPVVRGGILPRNEHGQFAFNSKGYHVQGNFSYPLEAPFQAADVARIAVRYLNCPYFWGGRSPFGIDCSGFVQAVFRCLGIRLNRDAYQQIHQGDEVSGLHDARFGDVVFFSSAGQGVTHVGIVWQPGYMIHSAIRVRIERLDEKGIFSDIERRYTHQLIAIRRMAEIV</sequence>
<dbReference type="AlphaFoldDB" id="A0A2G6KB22"/>
<dbReference type="Pfam" id="PF18348">
    <property type="entry name" value="SH3_16"/>
    <property type="match status" value="1"/>
</dbReference>
<dbReference type="GO" id="GO:0006508">
    <property type="term" value="P:proteolysis"/>
    <property type="evidence" value="ECO:0007669"/>
    <property type="project" value="UniProtKB-KW"/>
</dbReference>
<dbReference type="Gene3D" id="2.30.30.40">
    <property type="entry name" value="SH3 Domains"/>
    <property type="match status" value="1"/>
</dbReference>
<accession>A0A2G6KB22</accession>
<evidence type="ECO:0000256" key="1">
    <source>
        <dbReference type="ARBA" id="ARBA00007074"/>
    </source>
</evidence>
<dbReference type="SUPFAM" id="SSF54001">
    <property type="entry name" value="Cysteine proteinases"/>
    <property type="match status" value="1"/>
</dbReference>
<dbReference type="InterPro" id="IPR051202">
    <property type="entry name" value="Peptidase_C40"/>
</dbReference>
<dbReference type="Pfam" id="PF00877">
    <property type="entry name" value="NLPC_P60"/>
    <property type="match status" value="1"/>
</dbReference>
<keyword evidence="2" id="KW-0645">Protease</keyword>
<dbReference type="PROSITE" id="PS51935">
    <property type="entry name" value="NLPC_P60"/>
    <property type="match status" value="1"/>
</dbReference>
<dbReference type="InterPro" id="IPR041382">
    <property type="entry name" value="SH3_16"/>
</dbReference>
<protein>
    <submittedName>
        <fullName evidence="6">Hydrolase Nlp/P60</fullName>
    </submittedName>
</protein>
<comment type="similarity">
    <text evidence="1">Belongs to the peptidase C40 family.</text>
</comment>
<dbReference type="InterPro" id="IPR000064">
    <property type="entry name" value="NLP_P60_dom"/>
</dbReference>
<gene>
    <name evidence="6" type="ORF">CSA56_14150</name>
</gene>
<name>A0A2G6KB22_9BACT</name>
<dbReference type="Gene3D" id="3.90.1720.10">
    <property type="entry name" value="endopeptidase domain like (from Nostoc punctiforme)"/>
    <property type="match status" value="1"/>
</dbReference>
<dbReference type="GO" id="GO:0008234">
    <property type="term" value="F:cysteine-type peptidase activity"/>
    <property type="evidence" value="ECO:0007669"/>
    <property type="project" value="UniProtKB-KW"/>
</dbReference>
<dbReference type="Proteomes" id="UP000230821">
    <property type="component" value="Unassembled WGS sequence"/>
</dbReference>
<dbReference type="PANTHER" id="PTHR47053">
    <property type="entry name" value="MUREIN DD-ENDOPEPTIDASE MEPH-RELATED"/>
    <property type="match status" value="1"/>
</dbReference>
<comment type="caution">
    <text evidence="6">The sequence shown here is derived from an EMBL/GenBank/DDBJ whole genome shotgun (WGS) entry which is preliminary data.</text>
</comment>